<accession>A0ABM8BYD9</accession>
<dbReference type="CDD" id="cd00432">
    <property type="entry name" value="Ribosomal_L18_L5e"/>
    <property type="match status" value="1"/>
</dbReference>
<evidence type="ECO:0000256" key="2">
    <source>
        <dbReference type="ARBA" id="ARBA00022730"/>
    </source>
</evidence>
<keyword evidence="4 7" id="KW-0689">Ribosomal protein</keyword>
<sequence length="116" mass="12967">MINKQQARKVRHYRIRSKIMGTSERPRLNIFKSNNSFYAQIIDDTASNTIIGVSTLTFKDLASKSNIDAATKLGETIANLAIKKKIKKVVFDRGGYLYHGKVKAFAEAARSAGLEF</sequence>
<evidence type="ECO:0000313" key="9">
    <source>
        <dbReference type="Proteomes" id="UP001163387"/>
    </source>
</evidence>
<dbReference type="Pfam" id="PF00861">
    <property type="entry name" value="Ribosomal_L18p"/>
    <property type="match status" value="1"/>
</dbReference>
<protein>
    <recommendedName>
        <fullName evidence="6 7">Large ribosomal subunit protein uL18</fullName>
    </recommendedName>
</protein>
<keyword evidence="3 7" id="KW-0694">RNA-binding</keyword>
<evidence type="ECO:0000256" key="6">
    <source>
        <dbReference type="ARBA" id="ARBA00035197"/>
    </source>
</evidence>
<evidence type="ECO:0000256" key="4">
    <source>
        <dbReference type="ARBA" id="ARBA00022980"/>
    </source>
</evidence>
<dbReference type="HAMAP" id="MF_01337_B">
    <property type="entry name" value="Ribosomal_uL18_B"/>
    <property type="match status" value="1"/>
</dbReference>
<dbReference type="PANTHER" id="PTHR12899:SF3">
    <property type="entry name" value="LARGE RIBOSOMAL SUBUNIT PROTEIN UL18M"/>
    <property type="match status" value="1"/>
</dbReference>
<keyword evidence="2 7" id="KW-0699">rRNA-binding</keyword>
<comment type="function">
    <text evidence="7">This is one of the proteins that bind and probably mediate the attachment of the 5S RNA into the large ribosomal subunit, where it forms part of the central protuberance.</text>
</comment>
<dbReference type="RefSeq" id="WP_174480918.1">
    <property type="nucleotide sequence ID" value="NZ_AP026933.1"/>
</dbReference>
<proteinExistence type="inferred from homology"/>
<dbReference type="Gene3D" id="3.30.420.100">
    <property type="match status" value="1"/>
</dbReference>
<name>A0ABM8BYD9_9MOLU</name>
<dbReference type="SUPFAM" id="SSF53137">
    <property type="entry name" value="Translational machinery components"/>
    <property type="match status" value="1"/>
</dbReference>
<keyword evidence="9" id="KW-1185">Reference proteome</keyword>
<dbReference type="InterPro" id="IPR057268">
    <property type="entry name" value="Ribosomal_L18"/>
</dbReference>
<evidence type="ECO:0000256" key="3">
    <source>
        <dbReference type="ARBA" id="ARBA00022884"/>
    </source>
</evidence>
<evidence type="ECO:0000313" key="8">
    <source>
        <dbReference type="EMBL" id="BDT04904.1"/>
    </source>
</evidence>
<gene>
    <name evidence="7 8" type="primary">rplR</name>
    <name evidence="8" type="ORF">SHM_25500</name>
</gene>
<organism evidence="8 9">
    <name type="scientific">Spiroplasma ixodetis</name>
    <dbReference type="NCBI Taxonomy" id="2141"/>
    <lineage>
        <taxon>Bacteria</taxon>
        <taxon>Bacillati</taxon>
        <taxon>Mycoplasmatota</taxon>
        <taxon>Mollicutes</taxon>
        <taxon>Entomoplasmatales</taxon>
        <taxon>Spiroplasmataceae</taxon>
        <taxon>Spiroplasma</taxon>
    </lineage>
</organism>
<dbReference type="Proteomes" id="UP001163387">
    <property type="component" value="Chromosome"/>
</dbReference>
<keyword evidence="5 7" id="KW-0687">Ribonucleoprotein</keyword>
<dbReference type="EMBL" id="AP026933">
    <property type="protein sequence ID" value="BDT04904.1"/>
    <property type="molecule type" value="Genomic_DNA"/>
</dbReference>
<comment type="subunit">
    <text evidence="7">Part of the 50S ribosomal subunit; part of the 5S rRNA/L5/L18/L25 subcomplex. Contacts the 5S and 23S rRNAs.</text>
</comment>
<dbReference type="InterPro" id="IPR004389">
    <property type="entry name" value="Ribosomal_uL18_bac-type"/>
</dbReference>
<comment type="similarity">
    <text evidence="1 7">Belongs to the universal ribosomal protein uL18 family.</text>
</comment>
<reference evidence="8 9" key="1">
    <citation type="journal article" date="2022" name="Front. Microbiol.">
        <title>Male-killing mechanisms vary between Spiroplasma species.</title>
        <authorList>
            <person name="Arai H."/>
            <person name="Inoue M."/>
            <person name="Kageyama D."/>
        </authorList>
    </citation>
    <scope>NUCLEOTIDE SEQUENCE [LARGE SCALE GENOMIC DNA]</scope>
    <source>
        <strain evidence="9">sHm</strain>
    </source>
</reference>
<dbReference type="NCBIfam" id="TIGR00060">
    <property type="entry name" value="L18_bact"/>
    <property type="match status" value="1"/>
</dbReference>
<dbReference type="PANTHER" id="PTHR12899">
    <property type="entry name" value="39S RIBOSOMAL PROTEIN L18, MITOCHONDRIAL"/>
    <property type="match status" value="1"/>
</dbReference>
<dbReference type="InterPro" id="IPR005484">
    <property type="entry name" value="Ribosomal_uL18_bac/plant/anim"/>
</dbReference>
<evidence type="ECO:0000256" key="1">
    <source>
        <dbReference type="ARBA" id="ARBA00007116"/>
    </source>
</evidence>
<evidence type="ECO:0000256" key="7">
    <source>
        <dbReference type="HAMAP-Rule" id="MF_01337"/>
    </source>
</evidence>
<evidence type="ECO:0000256" key="5">
    <source>
        <dbReference type="ARBA" id="ARBA00023274"/>
    </source>
</evidence>
<dbReference type="GO" id="GO:0005840">
    <property type="term" value="C:ribosome"/>
    <property type="evidence" value="ECO:0007669"/>
    <property type="project" value="UniProtKB-KW"/>
</dbReference>